<dbReference type="EMBL" id="FOOK01000012">
    <property type="protein sequence ID" value="SFG01550.1"/>
    <property type="molecule type" value="Genomic_DNA"/>
</dbReference>
<dbReference type="Pfam" id="PF12730">
    <property type="entry name" value="ABC2_membrane_4"/>
    <property type="match status" value="1"/>
</dbReference>
<feature type="transmembrane region" description="Helical" evidence="1">
    <location>
        <begin position="163"/>
        <end position="181"/>
    </location>
</feature>
<feature type="transmembrane region" description="Helical" evidence="1">
    <location>
        <begin position="133"/>
        <end position="151"/>
    </location>
</feature>
<dbReference type="InterPro" id="IPR021205">
    <property type="entry name" value="Lanti_perm_SpaE/MutE/EpiE-like"/>
</dbReference>
<evidence type="ECO:0000256" key="1">
    <source>
        <dbReference type="SAM" id="Phobius"/>
    </source>
</evidence>
<feature type="transmembrane region" description="Helical" evidence="1">
    <location>
        <begin position="94"/>
        <end position="121"/>
    </location>
</feature>
<keyword evidence="3" id="KW-1185">Reference proteome</keyword>
<gene>
    <name evidence="2" type="ORF">SAMN04488025_11247</name>
</gene>
<dbReference type="CDD" id="cd21807">
    <property type="entry name" value="ABC-2_lan_permease_MutE_EpiE-like"/>
    <property type="match status" value="1"/>
</dbReference>
<name>A0A1I2NEQ4_9BACL</name>
<dbReference type="OrthoDB" id="9776525at2"/>
<evidence type="ECO:0000313" key="3">
    <source>
        <dbReference type="Proteomes" id="UP000198661"/>
    </source>
</evidence>
<organism evidence="2 3">
    <name type="scientific">Planifilum fulgidum</name>
    <dbReference type="NCBI Taxonomy" id="201973"/>
    <lineage>
        <taxon>Bacteria</taxon>
        <taxon>Bacillati</taxon>
        <taxon>Bacillota</taxon>
        <taxon>Bacilli</taxon>
        <taxon>Bacillales</taxon>
        <taxon>Thermoactinomycetaceae</taxon>
        <taxon>Planifilum</taxon>
    </lineage>
</organism>
<reference evidence="3" key="1">
    <citation type="submission" date="2016-10" db="EMBL/GenBank/DDBJ databases">
        <authorList>
            <person name="Varghese N."/>
            <person name="Submissions S."/>
        </authorList>
    </citation>
    <scope>NUCLEOTIDE SEQUENCE [LARGE SCALE GENOMIC DNA]</scope>
    <source>
        <strain evidence="3">DSM 44945</strain>
    </source>
</reference>
<sequence>MLNVLRSEHLKYKRTFMKRLILFAPLVFFLISLRVKLFLPDYIGAWEMLLAQIYNWWPVLFLPLGTALLAALAQQKEKKAGKFQNLRIHPVSTTALWTGKIAVLAYHTLLSSCILMVAVLISGLTTAGGATPWSTIVAGGLLMWLTSLPLIPIQLWAAAWKGTIFSMAVGFAGGIAGVLAAPEPYWVYIPWSWPIRLMSPVVGVHPNGVLMEENHPLRDPSVIPVGILLGIIAFVLFTWITAAWFKRKEAI</sequence>
<dbReference type="NCBIfam" id="TIGR03732">
    <property type="entry name" value="lanti_perm_MutE"/>
    <property type="match status" value="1"/>
</dbReference>
<dbReference type="Proteomes" id="UP000198661">
    <property type="component" value="Unassembled WGS sequence"/>
</dbReference>
<accession>A0A1I2NEQ4</accession>
<evidence type="ECO:0000313" key="2">
    <source>
        <dbReference type="EMBL" id="SFG01550.1"/>
    </source>
</evidence>
<feature type="transmembrane region" description="Helical" evidence="1">
    <location>
        <begin position="221"/>
        <end position="245"/>
    </location>
</feature>
<keyword evidence="1" id="KW-1133">Transmembrane helix</keyword>
<dbReference type="RefSeq" id="WP_092037896.1">
    <property type="nucleotide sequence ID" value="NZ_FOOK01000012.1"/>
</dbReference>
<proteinExistence type="predicted"/>
<feature type="transmembrane region" description="Helical" evidence="1">
    <location>
        <begin position="20"/>
        <end position="39"/>
    </location>
</feature>
<protein>
    <submittedName>
        <fullName evidence="2">ABC-2 type transport system permease protein</fullName>
    </submittedName>
</protein>
<dbReference type="STRING" id="201973.SAMN04488025_11247"/>
<dbReference type="AlphaFoldDB" id="A0A1I2NEQ4"/>
<keyword evidence="1" id="KW-0472">Membrane</keyword>
<feature type="transmembrane region" description="Helical" evidence="1">
    <location>
        <begin position="54"/>
        <end position="73"/>
    </location>
</feature>
<keyword evidence="1" id="KW-0812">Transmembrane</keyword>